<feature type="binding site" evidence="10">
    <location>
        <position position="89"/>
    </location>
    <ligand>
        <name>Mg(2+)</name>
        <dbReference type="ChEBI" id="CHEBI:18420"/>
        <label>1</label>
        <note>catalytic</note>
    </ligand>
</feature>
<dbReference type="InterPro" id="IPR000760">
    <property type="entry name" value="Inositol_monophosphatase-like"/>
</dbReference>
<feature type="binding site" evidence="9">
    <location>
        <position position="89"/>
    </location>
    <ligand>
        <name>Mg(2+)</name>
        <dbReference type="ChEBI" id="CHEBI:18420"/>
        <label>1</label>
    </ligand>
</feature>
<dbReference type="Proteomes" id="UP000249396">
    <property type="component" value="Unassembled WGS sequence"/>
</dbReference>
<dbReference type="PRINTS" id="PR00377">
    <property type="entry name" value="IMPHPHTASES"/>
</dbReference>
<dbReference type="GO" id="GO:0000287">
    <property type="term" value="F:magnesium ion binding"/>
    <property type="evidence" value="ECO:0007669"/>
    <property type="project" value="UniProtKB-UniRule"/>
</dbReference>
<dbReference type="PANTHER" id="PTHR43028:SF5">
    <property type="entry name" value="3'(2'),5'-BISPHOSPHATE NUCLEOTIDASE 1"/>
    <property type="match status" value="1"/>
</dbReference>
<evidence type="ECO:0000256" key="2">
    <source>
        <dbReference type="ARBA" id="ARBA00005289"/>
    </source>
</evidence>
<keyword evidence="4 9" id="KW-0997">Cell inner membrane</keyword>
<gene>
    <name evidence="9 11" type="primary">cysQ</name>
    <name evidence="11" type="ORF">DM484_27290</name>
</gene>
<dbReference type="FunFam" id="3.30.540.10:FF:000007">
    <property type="entry name" value="3'(2'),5'-bisphosphate nucleotidase CysQ"/>
    <property type="match status" value="1"/>
</dbReference>
<protein>
    <recommendedName>
        <fullName evidence="9">3'(2'),5'-bisphosphate nucleotidase CysQ</fullName>
        <ecNumber evidence="9">3.1.3.7</ecNumber>
    </recommendedName>
    <alternativeName>
        <fullName evidence="9">3'(2'),5-bisphosphonucleoside 3'(2')-phosphohydrolase</fullName>
    </alternativeName>
    <alternativeName>
        <fullName evidence="9">3'-phosphoadenosine 5'-phosphate phosphatase</fullName>
        <shortName evidence="9">PAP phosphatase</shortName>
    </alternativeName>
</protein>
<keyword evidence="6 9" id="KW-0378">Hydrolase</keyword>
<evidence type="ECO:0000256" key="8">
    <source>
        <dbReference type="ARBA" id="ARBA00023136"/>
    </source>
</evidence>
<dbReference type="GO" id="GO:0008441">
    <property type="term" value="F:3'(2'),5'-bisphosphate nucleotidase activity"/>
    <property type="evidence" value="ECO:0007669"/>
    <property type="project" value="UniProtKB-UniRule"/>
</dbReference>
<dbReference type="GO" id="GO:0050427">
    <property type="term" value="P:3'-phosphoadenosine 5'-phosphosulfate metabolic process"/>
    <property type="evidence" value="ECO:0007669"/>
    <property type="project" value="TreeGrafter"/>
</dbReference>
<proteinExistence type="inferred from homology"/>
<feature type="binding site" evidence="10">
    <location>
        <position position="91"/>
    </location>
    <ligand>
        <name>Mg(2+)</name>
        <dbReference type="ChEBI" id="CHEBI:18420"/>
        <label>1</label>
        <note>catalytic</note>
    </ligand>
</feature>
<evidence type="ECO:0000256" key="7">
    <source>
        <dbReference type="ARBA" id="ARBA00022842"/>
    </source>
</evidence>
<comment type="function">
    <text evidence="9">Converts adenosine-3',5'-bisphosphate (PAP) to AMP.</text>
</comment>
<comment type="subcellular location">
    <subcellularLocation>
        <location evidence="9">Cell inner membrane</location>
        <topology evidence="9">Peripheral membrane protein</topology>
        <orientation evidence="9">Cytoplasmic side</orientation>
    </subcellularLocation>
</comment>
<feature type="binding site" evidence="9">
    <location>
        <position position="215"/>
    </location>
    <ligand>
        <name>substrate</name>
    </ligand>
</feature>
<sequence length="266" mass="29216">MIDQLSELLIPSVNLAMEAGEKILAIYSSNFHIEYKDDHSPLTAADLASHECLAAGLAKIAGEFPLLSEESAIIPFDQRRHWETYWLIDPLDGTKEFIKRNGEFTVNIALIHQNKPVLGVVYAPVSKTSYFSMAGSQAYKMKGIENPIPIFVRSPASHPPVVVGSRSHLTEEVKAYLLRLGDCTMKPVGSSLKFCLVAEGEADLYPRFGPTSEWDTAAAHCIVDSAGGRVVNLQGEPLLYNTKPSLLNPFFLVFGDASGSWLSYIE</sequence>
<feature type="binding site" evidence="9">
    <location>
        <position position="91"/>
    </location>
    <ligand>
        <name>Mg(2+)</name>
        <dbReference type="ChEBI" id="CHEBI:18420"/>
        <label>1</label>
    </ligand>
</feature>
<accession>A0A2W4QFV6</accession>
<dbReference type="PROSITE" id="PS00629">
    <property type="entry name" value="IMP_1"/>
    <property type="match status" value="1"/>
</dbReference>
<evidence type="ECO:0000256" key="4">
    <source>
        <dbReference type="ARBA" id="ARBA00022519"/>
    </source>
</evidence>
<feature type="binding site" evidence="9">
    <location>
        <position position="92"/>
    </location>
    <ligand>
        <name>Mg(2+)</name>
        <dbReference type="ChEBI" id="CHEBI:18420"/>
        <label>2</label>
    </ligand>
</feature>
<dbReference type="HAMAP" id="MF_02095">
    <property type="entry name" value="CysQ"/>
    <property type="match status" value="1"/>
</dbReference>
<feature type="binding site" evidence="10">
    <location>
        <position position="92"/>
    </location>
    <ligand>
        <name>Mg(2+)</name>
        <dbReference type="ChEBI" id="CHEBI:18420"/>
        <label>1</label>
        <note>catalytic</note>
    </ligand>
</feature>
<keyword evidence="5 9" id="KW-0479">Metal-binding</keyword>
<feature type="binding site" evidence="9">
    <location>
        <position position="89"/>
    </location>
    <ligand>
        <name>Mg(2+)</name>
        <dbReference type="ChEBI" id="CHEBI:18420"/>
        <label>2</label>
    </ligand>
</feature>
<dbReference type="CDD" id="cd01638">
    <property type="entry name" value="CysQ"/>
    <property type="match status" value="1"/>
</dbReference>
<evidence type="ECO:0000256" key="10">
    <source>
        <dbReference type="PIRSR" id="PIRSR600760-2"/>
    </source>
</evidence>
<evidence type="ECO:0000313" key="12">
    <source>
        <dbReference type="Proteomes" id="UP000249396"/>
    </source>
</evidence>
<dbReference type="InterPro" id="IPR020550">
    <property type="entry name" value="Inositol_monophosphatase_CS"/>
</dbReference>
<dbReference type="Gene3D" id="3.30.540.10">
    <property type="entry name" value="Fructose-1,6-Bisphosphatase, subunit A, domain 1"/>
    <property type="match status" value="1"/>
</dbReference>
<feature type="binding site" evidence="9">
    <location>
        <position position="69"/>
    </location>
    <ligand>
        <name>Mg(2+)</name>
        <dbReference type="ChEBI" id="CHEBI:18420"/>
        <label>1</label>
    </ligand>
</feature>
<dbReference type="Pfam" id="PF00459">
    <property type="entry name" value="Inositol_P"/>
    <property type="match status" value="1"/>
</dbReference>
<evidence type="ECO:0000256" key="1">
    <source>
        <dbReference type="ARBA" id="ARBA00001625"/>
    </source>
</evidence>
<comment type="cofactor">
    <cofactor evidence="9 10">
        <name>Mg(2+)</name>
        <dbReference type="ChEBI" id="CHEBI:18420"/>
    </cofactor>
</comment>
<evidence type="ECO:0000256" key="3">
    <source>
        <dbReference type="ARBA" id="ARBA00022475"/>
    </source>
</evidence>
<evidence type="ECO:0000256" key="6">
    <source>
        <dbReference type="ARBA" id="ARBA00022801"/>
    </source>
</evidence>
<dbReference type="PANTHER" id="PTHR43028">
    <property type="entry name" value="3'(2'),5'-BISPHOSPHATE NUCLEOTIDASE 1"/>
    <property type="match status" value="1"/>
</dbReference>
<dbReference type="Gene3D" id="3.40.190.80">
    <property type="match status" value="1"/>
</dbReference>
<reference evidence="11 12" key="1">
    <citation type="journal article" date="2018" name="Aquat. Microb. Ecol.">
        <title>Gammaproteobacterial methanotrophs dominate.</title>
        <authorList>
            <person name="Rissanen A.J."/>
            <person name="Saarenheimo J."/>
            <person name="Tiirola M."/>
            <person name="Peura S."/>
            <person name="Aalto S.L."/>
            <person name="Karvinen A."/>
            <person name="Nykanen H."/>
        </authorList>
    </citation>
    <scope>NUCLEOTIDE SEQUENCE [LARGE SCALE GENOMIC DNA]</scope>
    <source>
        <strain evidence="11">AMbin10</strain>
    </source>
</reference>
<dbReference type="EC" id="3.1.3.7" evidence="9"/>
<dbReference type="FunFam" id="3.40.190.80:FF:000005">
    <property type="entry name" value="3'(2'),5'-bisphosphate nucleotidase CysQ"/>
    <property type="match status" value="1"/>
</dbReference>
<dbReference type="GO" id="GO:0005886">
    <property type="term" value="C:plasma membrane"/>
    <property type="evidence" value="ECO:0007669"/>
    <property type="project" value="UniProtKB-SubCell"/>
</dbReference>
<comment type="caution">
    <text evidence="11">The sequence shown here is derived from an EMBL/GenBank/DDBJ whole genome shotgun (WGS) entry which is preliminary data.</text>
</comment>
<name>A0A2W4QFV6_9GAMM</name>
<dbReference type="InterPro" id="IPR006240">
    <property type="entry name" value="CysQ"/>
</dbReference>
<dbReference type="PROSITE" id="PS00630">
    <property type="entry name" value="IMP_2"/>
    <property type="match status" value="1"/>
</dbReference>
<dbReference type="InterPro" id="IPR050725">
    <property type="entry name" value="CysQ/Inositol_MonoPase"/>
</dbReference>
<feature type="binding site" evidence="9">
    <location>
        <begin position="91"/>
        <end position="94"/>
    </location>
    <ligand>
        <name>substrate</name>
    </ligand>
</feature>
<dbReference type="AlphaFoldDB" id="A0A2W4QFV6"/>
<dbReference type="NCBIfam" id="TIGR01331">
    <property type="entry name" value="bisphos_cysQ"/>
    <property type="match status" value="1"/>
</dbReference>
<feature type="binding site" evidence="10">
    <location>
        <position position="69"/>
    </location>
    <ligand>
        <name>Mg(2+)</name>
        <dbReference type="ChEBI" id="CHEBI:18420"/>
        <label>1</label>
        <note>catalytic</note>
    </ligand>
</feature>
<keyword evidence="7 9" id="KW-0460">Magnesium</keyword>
<evidence type="ECO:0000256" key="5">
    <source>
        <dbReference type="ARBA" id="ARBA00022723"/>
    </source>
</evidence>
<dbReference type="EMBL" id="QJPH01000536">
    <property type="protein sequence ID" value="PZN71052.1"/>
    <property type="molecule type" value="Genomic_DNA"/>
</dbReference>
<comment type="catalytic activity">
    <reaction evidence="1 9">
        <text>adenosine 3',5'-bisphosphate + H2O = AMP + phosphate</text>
        <dbReference type="Rhea" id="RHEA:10040"/>
        <dbReference type="ChEBI" id="CHEBI:15377"/>
        <dbReference type="ChEBI" id="CHEBI:43474"/>
        <dbReference type="ChEBI" id="CHEBI:58343"/>
        <dbReference type="ChEBI" id="CHEBI:456215"/>
        <dbReference type="EC" id="3.1.3.7"/>
    </reaction>
</comment>
<comment type="similarity">
    <text evidence="2 9">Belongs to the inositol monophosphatase superfamily. CysQ family.</text>
</comment>
<feature type="binding site" evidence="10">
    <location>
        <position position="215"/>
    </location>
    <ligand>
        <name>Mg(2+)</name>
        <dbReference type="ChEBI" id="CHEBI:18420"/>
        <label>1</label>
        <note>catalytic</note>
    </ligand>
</feature>
<keyword evidence="3 9" id="KW-1003">Cell membrane</keyword>
<evidence type="ECO:0000313" key="11">
    <source>
        <dbReference type="EMBL" id="PZN71052.1"/>
    </source>
</evidence>
<keyword evidence="8 9" id="KW-0472">Membrane</keyword>
<feature type="binding site" evidence="9">
    <location>
        <position position="69"/>
    </location>
    <ligand>
        <name>substrate</name>
    </ligand>
</feature>
<dbReference type="SUPFAM" id="SSF56655">
    <property type="entry name" value="Carbohydrate phosphatase"/>
    <property type="match status" value="1"/>
</dbReference>
<dbReference type="GO" id="GO:0000103">
    <property type="term" value="P:sulfate assimilation"/>
    <property type="evidence" value="ECO:0007669"/>
    <property type="project" value="TreeGrafter"/>
</dbReference>
<evidence type="ECO:0000256" key="9">
    <source>
        <dbReference type="HAMAP-Rule" id="MF_02095"/>
    </source>
</evidence>
<dbReference type="GO" id="GO:0046854">
    <property type="term" value="P:phosphatidylinositol phosphate biosynthetic process"/>
    <property type="evidence" value="ECO:0007669"/>
    <property type="project" value="InterPro"/>
</dbReference>
<dbReference type="InterPro" id="IPR020583">
    <property type="entry name" value="Inositol_monoP_metal-BS"/>
</dbReference>
<organism evidence="11 12">
    <name type="scientific">Candidatus Methylumidiphilus alinenensis</name>
    <dbReference type="NCBI Taxonomy" id="2202197"/>
    <lineage>
        <taxon>Bacteria</taxon>
        <taxon>Pseudomonadati</taxon>
        <taxon>Pseudomonadota</taxon>
        <taxon>Gammaproteobacteria</taxon>
        <taxon>Methylococcales</taxon>
        <taxon>Candidatus Methylumidiphilus</taxon>
    </lineage>
</organism>
<feature type="binding site" evidence="9">
    <location>
        <position position="215"/>
    </location>
    <ligand>
        <name>Mg(2+)</name>
        <dbReference type="ChEBI" id="CHEBI:18420"/>
        <label>2</label>
    </ligand>
</feature>